<keyword evidence="4" id="KW-0256">Endoplasmic reticulum</keyword>
<evidence type="ECO:0000256" key="5">
    <source>
        <dbReference type="ARBA" id="ARBA00023128"/>
    </source>
</evidence>
<reference evidence="7" key="1">
    <citation type="journal article" date="2023" name="Mol. Phylogenet. Evol.">
        <title>Genome-scale phylogeny and comparative genomics of the fungal order Sordariales.</title>
        <authorList>
            <person name="Hensen N."/>
            <person name="Bonometti L."/>
            <person name="Westerberg I."/>
            <person name="Brannstrom I.O."/>
            <person name="Guillou S."/>
            <person name="Cros-Aarteil S."/>
            <person name="Calhoun S."/>
            <person name="Haridas S."/>
            <person name="Kuo A."/>
            <person name="Mondo S."/>
            <person name="Pangilinan J."/>
            <person name="Riley R."/>
            <person name="LaButti K."/>
            <person name="Andreopoulos B."/>
            <person name="Lipzen A."/>
            <person name="Chen C."/>
            <person name="Yan M."/>
            <person name="Daum C."/>
            <person name="Ng V."/>
            <person name="Clum A."/>
            <person name="Steindorff A."/>
            <person name="Ohm R.A."/>
            <person name="Martin F."/>
            <person name="Silar P."/>
            <person name="Natvig D.O."/>
            <person name="Lalanne C."/>
            <person name="Gautier V."/>
            <person name="Ament-Velasquez S.L."/>
            <person name="Kruys A."/>
            <person name="Hutchinson M.I."/>
            <person name="Powell A.J."/>
            <person name="Barry K."/>
            <person name="Miller A.N."/>
            <person name="Grigoriev I.V."/>
            <person name="Debuchy R."/>
            <person name="Gladieux P."/>
            <person name="Hiltunen Thoren M."/>
            <person name="Johannesson H."/>
        </authorList>
    </citation>
    <scope>NUCLEOTIDE SEQUENCE</scope>
    <source>
        <strain evidence="7">CBS 141.50</strain>
    </source>
</reference>
<dbReference type="EMBL" id="MU853576">
    <property type="protein sequence ID" value="KAK4144482.1"/>
    <property type="molecule type" value="Genomic_DNA"/>
</dbReference>
<evidence type="ECO:0008006" key="9">
    <source>
        <dbReference type="Google" id="ProtNLM"/>
    </source>
</evidence>
<keyword evidence="5" id="KW-0496">Mitochondrion</keyword>
<dbReference type="RefSeq" id="XP_062637853.1">
    <property type="nucleotide sequence ID" value="XM_062776969.1"/>
</dbReference>
<dbReference type="GeneID" id="87813582"/>
<evidence type="ECO:0000313" key="7">
    <source>
        <dbReference type="EMBL" id="KAK4144482.1"/>
    </source>
</evidence>
<keyword evidence="6" id="KW-0472">Membrane</keyword>
<dbReference type="GO" id="GO:0005783">
    <property type="term" value="C:endoplasmic reticulum"/>
    <property type="evidence" value="ECO:0007669"/>
    <property type="project" value="UniProtKB-SubCell"/>
</dbReference>
<dbReference type="Gene3D" id="3.40.50.1820">
    <property type="entry name" value="alpha/beta hydrolase"/>
    <property type="match status" value="1"/>
</dbReference>
<dbReference type="AlphaFoldDB" id="A0AAN6V475"/>
<dbReference type="GO" id="GO:0005739">
    <property type="term" value="C:mitochondrion"/>
    <property type="evidence" value="ECO:0007669"/>
    <property type="project" value="UniProtKB-SubCell"/>
</dbReference>
<sequence length="265" mass="29964">IVAVHGLGGHWIRTWQHDNGQVWLRDFLPAQLRELEIRPRIMSFGYNANTTFTKSVGGISDQSMMLLDRLDGKRMQSYEQQRPIIFLAHGLGGLVVKKVKHTHSWDDMYRDLLENIRGIVFFAVPHRGANLAMWASFPARVGKHTSLGLAGNTRFLDALKRDSIERSEISNAFVRRAVHLRIRTFYETEKTGNSLVVDQESARLNVPNEVAVGVADSDHWTICKFDSKGCQRYGPVWKAVAKMAQGVLQQQSLCVNHRVLSDGVD</sequence>
<dbReference type="InterPro" id="IPR029058">
    <property type="entry name" value="AB_hydrolase_fold"/>
</dbReference>
<evidence type="ECO:0000256" key="6">
    <source>
        <dbReference type="ARBA" id="ARBA00023136"/>
    </source>
</evidence>
<dbReference type="PANTHER" id="PTHR48182">
    <property type="entry name" value="PROTEIN SERAC1"/>
    <property type="match status" value="1"/>
</dbReference>
<evidence type="ECO:0000313" key="8">
    <source>
        <dbReference type="Proteomes" id="UP001302676"/>
    </source>
</evidence>
<dbReference type="InterPro" id="IPR052374">
    <property type="entry name" value="SERAC1"/>
</dbReference>
<evidence type="ECO:0000256" key="1">
    <source>
        <dbReference type="ARBA" id="ARBA00004173"/>
    </source>
</evidence>
<dbReference type="GO" id="GO:0016020">
    <property type="term" value="C:membrane"/>
    <property type="evidence" value="ECO:0007669"/>
    <property type="project" value="UniProtKB-SubCell"/>
</dbReference>
<keyword evidence="8" id="KW-1185">Reference proteome</keyword>
<comment type="subcellular location">
    <subcellularLocation>
        <location evidence="2">Endoplasmic reticulum</location>
    </subcellularLocation>
    <subcellularLocation>
        <location evidence="3">Membrane</location>
    </subcellularLocation>
    <subcellularLocation>
        <location evidence="1">Mitochondrion</location>
    </subcellularLocation>
</comment>
<name>A0AAN6V475_9PEZI</name>
<feature type="non-terminal residue" evidence="7">
    <location>
        <position position="1"/>
    </location>
</feature>
<protein>
    <recommendedName>
        <fullName evidence="9">DUF676 domain-containing protein</fullName>
    </recommendedName>
</protein>
<dbReference type="PANTHER" id="PTHR48182:SF2">
    <property type="entry name" value="PROTEIN SERAC1"/>
    <property type="match status" value="1"/>
</dbReference>
<dbReference type="Proteomes" id="UP001302676">
    <property type="component" value="Unassembled WGS sequence"/>
</dbReference>
<reference evidence="7" key="2">
    <citation type="submission" date="2023-05" db="EMBL/GenBank/DDBJ databases">
        <authorList>
            <consortium name="Lawrence Berkeley National Laboratory"/>
            <person name="Steindorff A."/>
            <person name="Hensen N."/>
            <person name="Bonometti L."/>
            <person name="Westerberg I."/>
            <person name="Brannstrom I.O."/>
            <person name="Guillou S."/>
            <person name="Cros-Aarteil S."/>
            <person name="Calhoun S."/>
            <person name="Haridas S."/>
            <person name="Kuo A."/>
            <person name="Mondo S."/>
            <person name="Pangilinan J."/>
            <person name="Riley R."/>
            <person name="Labutti K."/>
            <person name="Andreopoulos B."/>
            <person name="Lipzen A."/>
            <person name="Chen C."/>
            <person name="Yanf M."/>
            <person name="Daum C."/>
            <person name="Ng V."/>
            <person name="Clum A."/>
            <person name="Ohm R."/>
            <person name="Martin F."/>
            <person name="Silar P."/>
            <person name="Natvig D."/>
            <person name="Lalanne C."/>
            <person name="Gautier V."/>
            <person name="Ament-Velasquez S.L."/>
            <person name="Kruys A."/>
            <person name="Hutchinson M.I."/>
            <person name="Powell A.J."/>
            <person name="Barry K."/>
            <person name="Miller A.N."/>
            <person name="Grigoriev I.V."/>
            <person name="Debuchy R."/>
            <person name="Gladieux P."/>
            <person name="Thoren M.H."/>
            <person name="Johannesson H."/>
        </authorList>
    </citation>
    <scope>NUCLEOTIDE SEQUENCE</scope>
    <source>
        <strain evidence="7">CBS 141.50</strain>
    </source>
</reference>
<evidence type="ECO:0000256" key="3">
    <source>
        <dbReference type="ARBA" id="ARBA00004370"/>
    </source>
</evidence>
<organism evidence="7 8">
    <name type="scientific">Dichotomopilus funicola</name>
    <dbReference type="NCBI Taxonomy" id="1934379"/>
    <lineage>
        <taxon>Eukaryota</taxon>
        <taxon>Fungi</taxon>
        <taxon>Dikarya</taxon>
        <taxon>Ascomycota</taxon>
        <taxon>Pezizomycotina</taxon>
        <taxon>Sordariomycetes</taxon>
        <taxon>Sordariomycetidae</taxon>
        <taxon>Sordariales</taxon>
        <taxon>Chaetomiaceae</taxon>
        <taxon>Dichotomopilus</taxon>
    </lineage>
</organism>
<proteinExistence type="predicted"/>
<comment type="caution">
    <text evidence="7">The sequence shown here is derived from an EMBL/GenBank/DDBJ whole genome shotgun (WGS) entry which is preliminary data.</text>
</comment>
<evidence type="ECO:0000256" key="4">
    <source>
        <dbReference type="ARBA" id="ARBA00022824"/>
    </source>
</evidence>
<accession>A0AAN6V475</accession>
<dbReference type="SUPFAM" id="SSF53474">
    <property type="entry name" value="alpha/beta-Hydrolases"/>
    <property type="match status" value="1"/>
</dbReference>
<evidence type="ECO:0000256" key="2">
    <source>
        <dbReference type="ARBA" id="ARBA00004240"/>
    </source>
</evidence>
<gene>
    <name evidence="7" type="ORF">C8A04DRAFT_11422</name>
</gene>